<evidence type="ECO:0000313" key="3">
    <source>
        <dbReference type="Proteomes" id="UP000799779"/>
    </source>
</evidence>
<gene>
    <name evidence="2" type="ORF">P154DRAFT_335338</name>
</gene>
<dbReference type="AlphaFoldDB" id="A0A6A5W3G2"/>
<dbReference type="EMBL" id="ML977634">
    <property type="protein sequence ID" value="KAF1995737.1"/>
    <property type="molecule type" value="Genomic_DNA"/>
</dbReference>
<reference evidence="2" key="1">
    <citation type="journal article" date="2020" name="Stud. Mycol.">
        <title>101 Dothideomycetes genomes: a test case for predicting lifestyles and emergence of pathogens.</title>
        <authorList>
            <person name="Haridas S."/>
            <person name="Albert R."/>
            <person name="Binder M."/>
            <person name="Bloem J."/>
            <person name="Labutti K."/>
            <person name="Salamov A."/>
            <person name="Andreopoulos B."/>
            <person name="Baker S."/>
            <person name="Barry K."/>
            <person name="Bills G."/>
            <person name="Bluhm B."/>
            <person name="Cannon C."/>
            <person name="Castanera R."/>
            <person name="Culley D."/>
            <person name="Daum C."/>
            <person name="Ezra D."/>
            <person name="Gonzalez J."/>
            <person name="Henrissat B."/>
            <person name="Kuo A."/>
            <person name="Liang C."/>
            <person name="Lipzen A."/>
            <person name="Lutzoni F."/>
            <person name="Magnuson J."/>
            <person name="Mondo S."/>
            <person name="Nolan M."/>
            <person name="Ohm R."/>
            <person name="Pangilinan J."/>
            <person name="Park H.-J."/>
            <person name="Ramirez L."/>
            <person name="Alfaro M."/>
            <person name="Sun H."/>
            <person name="Tritt A."/>
            <person name="Yoshinaga Y."/>
            <person name="Zwiers L.-H."/>
            <person name="Turgeon B."/>
            <person name="Goodwin S."/>
            <person name="Spatafora J."/>
            <person name="Crous P."/>
            <person name="Grigoriev I."/>
        </authorList>
    </citation>
    <scope>NUCLEOTIDE SEQUENCE</scope>
    <source>
        <strain evidence="2">CBS 123094</strain>
    </source>
</reference>
<keyword evidence="1" id="KW-0812">Transmembrane</keyword>
<organism evidence="2 3">
    <name type="scientific">Amniculicola lignicola CBS 123094</name>
    <dbReference type="NCBI Taxonomy" id="1392246"/>
    <lineage>
        <taxon>Eukaryota</taxon>
        <taxon>Fungi</taxon>
        <taxon>Dikarya</taxon>
        <taxon>Ascomycota</taxon>
        <taxon>Pezizomycotina</taxon>
        <taxon>Dothideomycetes</taxon>
        <taxon>Pleosporomycetidae</taxon>
        <taxon>Pleosporales</taxon>
        <taxon>Amniculicolaceae</taxon>
        <taxon>Amniculicola</taxon>
    </lineage>
</organism>
<keyword evidence="1" id="KW-1133">Transmembrane helix</keyword>
<name>A0A6A5W3G2_9PLEO</name>
<proteinExistence type="predicted"/>
<evidence type="ECO:0000313" key="2">
    <source>
        <dbReference type="EMBL" id="KAF1995737.1"/>
    </source>
</evidence>
<dbReference type="Proteomes" id="UP000799779">
    <property type="component" value="Unassembled WGS sequence"/>
</dbReference>
<protein>
    <submittedName>
        <fullName evidence="2">Uncharacterized protein</fullName>
    </submittedName>
</protein>
<keyword evidence="3" id="KW-1185">Reference proteome</keyword>
<sequence>MYIEVEMWLVGAWINMTGGPGSMAFFFGAASRRLVVCNRWMVSWFVNVVEGVHYV</sequence>
<keyword evidence="1" id="KW-0472">Membrane</keyword>
<accession>A0A6A5W3G2</accession>
<feature type="transmembrane region" description="Helical" evidence="1">
    <location>
        <begin position="12"/>
        <end position="31"/>
    </location>
</feature>
<evidence type="ECO:0000256" key="1">
    <source>
        <dbReference type="SAM" id="Phobius"/>
    </source>
</evidence>